<dbReference type="Proteomes" id="UP000008711">
    <property type="component" value="Unassembled WGS sequence"/>
</dbReference>
<gene>
    <name evidence="3" type="primary">Dere\GG25223</name>
    <name evidence="3" type="synonym">dere_GLEANR_9877</name>
    <name evidence="3" type="synonym">GG25223</name>
    <name evidence="3" type="ORF">Dere_GG25223</name>
</gene>
<evidence type="ECO:0000256" key="2">
    <source>
        <dbReference type="SAM" id="Phobius"/>
    </source>
</evidence>
<sequence>MEDRRQRMQAYRRARRKFACVVYMVTIAWMVLALLQWLLVSLISDITVVFKNYYWISVIFFALAMVMVTLFIFFEKIRFIIGLNWLIAVLIVEFVIIGTFALVARTLWQDLLMWFFICVLLVLLFVLLGSIIPHDLTLDVVILFVMAFIFLIVTVFFVMMHILIEMPYSFVVFQIFISIIVLLFVMYHAQTINGGRFAEMRLNDHLLASLILFHDFIIIFLLTFYAQIVYRIASKAAKTTESPLEGNWVQADNGDVYMEYSGEDSGSSAVGGGNSPEGNSPGGNPELSPA</sequence>
<reference evidence="3 4" key="2">
    <citation type="journal article" date="2008" name="Bioinformatics">
        <title>Assembly reconciliation.</title>
        <authorList>
            <person name="Zimin A.V."/>
            <person name="Smith D.R."/>
            <person name="Sutton G."/>
            <person name="Yorke J.A."/>
        </authorList>
    </citation>
    <scope>NUCLEOTIDE SEQUENCE [LARGE SCALE GENOMIC DNA]</scope>
    <source>
        <strain evidence="3 4">TSC#14021-0224.01</strain>
    </source>
</reference>
<name>B3N6G7_DROER</name>
<feature type="transmembrane region" description="Helical" evidence="2">
    <location>
        <begin position="111"/>
        <end position="128"/>
    </location>
</feature>
<keyword evidence="2" id="KW-1133">Transmembrane helix</keyword>
<feature type="transmembrane region" description="Helical" evidence="2">
    <location>
        <begin position="85"/>
        <end position="105"/>
    </location>
</feature>
<keyword evidence="4" id="KW-1185">Reference proteome</keyword>
<dbReference type="OMA" id="VFFVMMH"/>
<feature type="compositionally biased region" description="Low complexity" evidence="1">
    <location>
        <begin position="276"/>
        <end position="290"/>
    </location>
</feature>
<accession>B3N6G7</accession>
<proteinExistence type="predicted"/>
<dbReference type="eggNOG" id="ENOG502TCZZ">
    <property type="taxonomic scope" value="Eukaryota"/>
</dbReference>
<evidence type="ECO:0000313" key="3">
    <source>
        <dbReference type="EMBL" id="EDV58136.1"/>
    </source>
</evidence>
<feature type="transmembrane region" description="Helical" evidence="2">
    <location>
        <begin position="21"/>
        <end position="40"/>
    </location>
</feature>
<keyword evidence="2" id="KW-0472">Membrane</keyword>
<dbReference type="OrthoDB" id="7967828at2759"/>
<dbReference type="HOGENOM" id="CLU_070911_0_0_1"/>
<dbReference type="EMBL" id="CH954177">
    <property type="protein sequence ID" value="EDV58136.1"/>
    <property type="molecule type" value="Genomic_DNA"/>
</dbReference>
<feature type="transmembrane region" description="Helical" evidence="2">
    <location>
        <begin position="210"/>
        <end position="230"/>
    </location>
</feature>
<evidence type="ECO:0000313" key="4">
    <source>
        <dbReference type="Proteomes" id="UP000008711"/>
    </source>
</evidence>
<feature type="transmembrane region" description="Helical" evidence="2">
    <location>
        <begin position="140"/>
        <end position="164"/>
    </location>
</feature>
<evidence type="ECO:0000256" key="1">
    <source>
        <dbReference type="SAM" id="MobiDB-lite"/>
    </source>
</evidence>
<dbReference type="KEGG" id="der:6541672"/>
<protein>
    <submittedName>
        <fullName evidence="3">Uncharacterized protein</fullName>
    </submittedName>
</protein>
<reference evidence="3 4" key="1">
    <citation type="journal article" date="2007" name="Nature">
        <title>Evolution of genes and genomes on the Drosophila phylogeny.</title>
        <authorList>
            <consortium name="Drosophila 12 Genomes Consortium"/>
            <person name="Clark A.G."/>
            <person name="Eisen M.B."/>
            <person name="Smith D.R."/>
            <person name="Bergman C.M."/>
            <person name="Oliver B."/>
            <person name="Markow T.A."/>
            <person name="Kaufman T.C."/>
            <person name="Kellis M."/>
            <person name="Gelbart W."/>
            <person name="Iyer V.N."/>
            <person name="Pollard D.A."/>
            <person name="Sackton T.B."/>
            <person name="Larracuente A.M."/>
            <person name="Singh N.D."/>
            <person name="Abad J.P."/>
            <person name="Abt D.N."/>
            <person name="Adryan B."/>
            <person name="Aguade M."/>
            <person name="Akashi H."/>
            <person name="Anderson W.W."/>
            <person name="Aquadro C.F."/>
            <person name="Ardell D.H."/>
            <person name="Arguello R."/>
            <person name="Artieri C.G."/>
            <person name="Barbash D.A."/>
            <person name="Barker D."/>
            <person name="Barsanti P."/>
            <person name="Batterham P."/>
            <person name="Batzoglou S."/>
            <person name="Begun D."/>
            <person name="Bhutkar A."/>
            <person name="Blanco E."/>
            <person name="Bosak S.A."/>
            <person name="Bradley R.K."/>
            <person name="Brand A.D."/>
            <person name="Brent M.R."/>
            <person name="Brooks A.N."/>
            <person name="Brown R.H."/>
            <person name="Butlin R.K."/>
            <person name="Caggese C."/>
            <person name="Calvi B.R."/>
            <person name="Bernardo de Carvalho A."/>
            <person name="Caspi A."/>
            <person name="Castrezana S."/>
            <person name="Celniker S.E."/>
            <person name="Chang J.L."/>
            <person name="Chapple C."/>
            <person name="Chatterji S."/>
            <person name="Chinwalla A."/>
            <person name="Civetta A."/>
            <person name="Clifton S.W."/>
            <person name="Comeron J.M."/>
            <person name="Costello J.C."/>
            <person name="Coyne J.A."/>
            <person name="Daub J."/>
            <person name="David R.G."/>
            <person name="Delcher A.L."/>
            <person name="Delehaunty K."/>
            <person name="Do C.B."/>
            <person name="Ebling H."/>
            <person name="Edwards K."/>
            <person name="Eickbush T."/>
            <person name="Evans J.D."/>
            <person name="Filipski A."/>
            <person name="Findeiss S."/>
            <person name="Freyhult E."/>
            <person name="Fulton L."/>
            <person name="Fulton R."/>
            <person name="Garcia A.C."/>
            <person name="Gardiner A."/>
            <person name="Garfield D.A."/>
            <person name="Garvin B.E."/>
            <person name="Gibson G."/>
            <person name="Gilbert D."/>
            <person name="Gnerre S."/>
            <person name="Godfrey J."/>
            <person name="Good R."/>
            <person name="Gotea V."/>
            <person name="Gravely B."/>
            <person name="Greenberg A.J."/>
            <person name="Griffiths-Jones S."/>
            <person name="Gross S."/>
            <person name="Guigo R."/>
            <person name="Gustafson E.A."/>
            <person name="Haerty W."/>
            <person name="Hahn M.W."/>
            <person name="Halligan D.L."/>
            <person name="Halpern A.L."/>
            <person name="Halter G.M."/>
            <person name="Han M.V."/>
            <person name="Heger A."/>
            <person name="Hillier L."/>
            <person name="Hinrichs A.S."/>
            <person name="Holmes I."/>
            <person name="Hoskins R.A."/>
            <person name="Hubisz M.J."/>
            <person name="Hultmark D."/>
            <person name="Huntley M.A."/>
            <person name="Jaffe D.B."/>
            <person name="Jagadeeshan S."/>
            <person name="Jeck W.R."/>
            <person name="Johnson J."/>
            <person name="Jones C.D."/>
            <person name="Jordan W.C."/>
            <person name="Karpen G.H."/>
            <person name="Kataoka E."/>
            <person name="Keightley P.D."/>
            <person name="Kheradpour P."/>
            <person name="Kirkness E.F."/>
            <person name="Koerich L.B."/>
            <person name="Kristiansen K."/>
            <person name="Kudrna D."/>
            <person name="Kulathinal R.J."/>
            <person name="Kumar S."/>
            <person name="Kwok R."/>
            <person name="Lander E."/>
            <person name="Langley C.H."/>
            <person name="Lapoint R."/>
            <person name="Lazzaro B.P."/>
            <person name="Lee S.J."/>
            <person name="Levesque L."/>
            <person name="Li R."/>
            <person name="Lin C.F."/>
            <person name="Lin M.F."/>
            <person name="Lindblad-Toh K."/>
            <person name="Llopart A."/>
            <person name="Long M."/>
            <person name="Low L."/>
            <person name="Lozovsky E."/>
            <person name="Lu J."/>
            <person name="Luo M."/>
            <person name="Machado C.A."/>
            <person name="Makalowski W."/>
            <person name="Marzo M."/>
            <person name="Matsuda M."/>
            <person name="Matzkin L."/>
            <person name="McAllister B."/>
            <person name="McBride C.S."/>
            <person name="McKernan B."/>
            <person name="McKernan K."/>
            <person name="Mendez-Lago M."/>
            <person name="Minx P."/>
            <person name="Mollenhauer M.U."/>
            <person name="Montooth K."/>
            <person name="Mount S.M."/>
            <person name="Mu X."/>
            <person name="Myers E."/>
            <person name="Negre B."/>
            <person name="Newfeld S."/>
            <person name="Nielsen R."/>
            <person name="Noor M.A."/>
            <person name="O'Grady P."/>
            <person name="Pachter L."/>
            <person name="Papaceit M."/>
            <person name="Parisi M.J."/>
            <person name="Parisi M."/>
            <person name="Parts L."/>
            <person name="Pedersen J.S."/>
            <person name="Pesole G."/>
            <person name="Phillippy A.M."/>
            <person name="Ponting C.P."/>
            <person name="Pop M."/>
            <person name="Porcelli D."/>
            <person name="Powell J.R."/>
            <person name="Prohaska S."/>
            <person name="Pruitt K."/>
            <person name="Puig M."/>
            <person name="Quesneville H."/>
            <person name="Ram K.R."/>
            <person name="Rand D."/>
            <person name="Rasmussen M.D."/>
            <person name="Reed L.K."/>
            <person name="Reenan R."/>
            <person name="Reily A."/>
            <person name="Remington K.A."/>
            <person name="Rieger T.T."/>
            <person name="Ritchie M.G."/>
            <person name="Robin C."/>
            <person name="Rogers Y.H."/>
            <person name="Rohde C."/>
            <person name="Rozas J."/>
            <person name="Rubenfield M.J."/>
            <person name="Ruiz A."/>
            <person name="Russo S."/>
            <person name="Salzberg S.L."/>
            <person name="Sanchez-Gracia A."/>
            <person name="Saranga D.J."/>
            <person name="Sato H."/>
            <person name="Schaeffer S.W."/>
            <person name="Schatz M.C."/>
            <person name="Schlenke T."/>
            <person name="Schwartz R."/>
            <person name="Segarra C."/>
            <person name="Singh R.S."/>
            <person name="Sirot L."/>
            <person name="Sirota M."/>
            <person name="Sisneros N.B."/>
            <person name="Smith C.D."/>
            <person name="Smith T.F."/>
            <person name="Spieth J."/>
            <person name="Stage D.E."/>
            <person name="Stark A."/>
            <person name="Stephan W."/>
            <person name="Strausberg R.L."/>
            <person name="Strempel S."/>
            <person name="Sturgill D."/>
            <person name="Sutton G."/>
            <person name="Sutton G.G."/>
            <person name="Tao W."/>
            <person name="Teichmann S."/>
            <person name="Tobari Y.N."/>
            <person name="Tomimura Y."/>
            <person name="Tsolas J.M."/>
            <person name="Valente V.L."/>
            <person name="Venter E."/>
            <person name="Venter J.C."/>
            <person name="Vicario S."/>
            <person name="Vieira F.G."/>
            <person name="Vilella A.J."/>
            <person name="Villasante A."/>
            <person name="Walenz B."/>
            <person name="Wang J."/>
            <person name="Wasserman M."/>
            <person name="Watts T."/>
            <person name="Wilson D."/>
            <person name="Wilson R.K."/>
            <person name="Wing R.A."/>
            <person name="Wolfner M.F."/>
            <person name="Wong A."/>
            <person name="Wong G.K."/>
            <person name="Wu C.I."/>
            <person name="Wu G."/>
            <person name="Yamamoto D."/>
            <person name="Yang H.P."/>
            <person name="Yang S.P."/>
            <person name="Yorke J.A."/>
            <person name="Yoshida K."/>
            <person name="Zdobnov E."/>
            <person name="Zhang P."/>
            <person name="Zhang Y."/>
            <person name="Zimin A.V."/>
            <person name="Baldwin J."/>
            <person name="Abdouelleil A."/>
            <person name="Abdulkadir J."/>
            <person name="Abebe A."/>
            <person name="Abera B."/>
            <person name="Abreu J."/>
            <person name="Acer S.C."/>
            <person name="Aftuck L."/>
            <person name="Alexander A."/>
            <person name="An P."/>
            <person name="Anderson E."/>
            <person name="Anderson S."/>
            <person name="Arachi H."/>
            <person name="Azer M."/>
            <person name="Bachantsang P."/>
            <person name="Barry A."/>
            <person name="Bayul T."/>
            <person name="Berlin A."/>
            <person name="Bessette D."/>
            <person name="Bloom T."/>
            <person name="Blye J."/>
            <person name="Boguslavskiy L."/>
            <person name="Bonnet C."/>
            <person name="Boukhgalter B."/>
            <person name="Bourzgui I."/>
            <person name="Brown A."/>
            <person name="Cahill P."/>
            <person name="Channer S."/>
            <person name="Cheshatsang Y."/>
            <person name="Chuda L."/>
            <person name="Citroen M."/>
            <person name="Collymore A."/>
            <person name="Cooke P."/>
            <person name="Costello M."/>
            <person name="D'Aco K."/>
            <person name="Daza R."/>
            <person name="De Haan G."/>
            <person name="DeGray S."/>
            <person name="DeMaso C."/>
            <person name="Dhargay N."/>
            <person name="Dooley K."/>
            <person name="Dooley E."/>
            <person name="Doricent M."/>
            <person name="Dorje P."/>
            <person name="Dorjee K."/>
            <person name="Dupes A."/>
            <person name="Elong R."/>
            <person name="Falk J."/>
            <person name="Farina A."/>
            <person name="Faro S."/>
            <person name="Ferguson D."/>
            <person name="Fisher S."/>
            <person name="Foley C.D."/>
            <person name="Franke A."/>
            <person name="Friedrich D."/>
            <person name="Gadbois L."/>
            <person name="Gearin G."/>
            <person name="Gearin C.R."/>
            <person name="Giannoukos G."/>
            <person name="Goode T."/>
            <person name="Graham J."/>
            <person name="Grandbois E."/>
            <person name="Grewal S."/>
            <person name="Gyaltsen K."/>
            <person name="Hafez N."/>
            <person name="Hagos B."/>
            <person name="Hall J."/>
            <person name="Henson C."/>
            <person name="Hollinger A."/>
            <person name="Honan T."/>
            <person name="Huard M.D."/>
            <person name="Hughes L."/>
            <person name="Hurhula B."/>
            <person name="Husby M.E."/>
            <person name="Kamat A."/>
            <person name="Kanga B."/>
            <person name="Kashin S."/>
            <person name="Khazanovich D."/>
            <person name="Kisner P."/>
            <person name="Lance K."/>
            <person name="Lara M."/>
            <person name="Lee W."/>
            <person name="Lennon N."/>
            <person name="Letendre F."/>
            <person name="LeVine R."/>
            <person name="Lipovsky A."/>
            <person name="Liu X."/>
            <person name="Liu J."/>
            <person name="Liu S."/>
            <person name="Lokyitsang T."/>
            <person name="Lokyitsang Y."/>
            <person name="Lubonja R."/>
            <person name="Lui A."/>
            <person name="MacDonald P."/>
            <person name="Magnisalis V."/>
            <person name="Maru K."/>
            <person name="Matthews C."/>
            <person name="McCusker W."/>
            <person name="McDonough S."/>
            <person name="Mehta T."/>
            <person name="Meldrim J."/>
            <person name="Meneus L."/>
            <person name="Mihai O."/>
            <person name="Mihalev A."/>
            <person name="Mihova T."/>
            <person name="Mittelman R."/>
            <person name="Mlenga V."/>
            <person name="Montmayeur A."/>
            <person name="Mulrain L."/>
            <person name="Navidi A."/>
            <person name="Naylor J."/>
            <person name="Negash T."/>
            <person name="Nguyen T."/>
            <person name="Nguyen N."/>
            <person name="Nicol R."/>
            <person name="Norbu C."/>
            <person name="Norbu N."/>
            <person name="Novod N."/>
            <person name="O'Neill B."/>
            <person name="Osman S."/>
            <person name="Markiewicz E."/>
            <person name="Oyono O.L."/>
            <person name="Patti C."/>
            <person name="Phunkhang P."/>
            <person name="Pierre F."/>
            <person name="Priest M."/>
            <person name="Raghuraman S."/>
            <person name="Rege F."/>
            <person name="Reyes R."/>
            <person name="Rise C."/>
            <person name="Rogov P."/>
            <person name="Ross K."/>
            <person name="Ryan E."/>
            <person name="Settipalli S."/>
            <person name="Shea T."/>
            <person name="Sherpa N."/>
            <person name="Shi L."/>
            <person name="Shih D."/>
            <person name="Sparrow T."/>
            <person name="Spaulding J."/>
            <person name="Stalker J."/>
            <person name="Stange-Thomann N."/>
            <person name="Stavropoulos S."/>
            <person name="Stone C."/>
            <person name="Strader C."/>
            <person name="Tesfaye S."/>
            <person name="Thomson T."/>
            <person name="Thoulutsang Y."/>
            <person name="Thoulutsang D."/>
            <person name="Topham K."/>
            <person name="Topping I."/>
            <person name="Tsamla T."/>
            <person name="Vassiliev H."/>
            <person name="Vo A."/>
            <person name="Wangchuk T."/>
            <person name="Wangdi T."/>
            <person name="Weiand M."/>
            <person name="Wilkinson J."/>
            <person name="Wilson A."/>
            <person name="Yadav S."/>
            <person name="Young G."/>
            <person name="Yu Q."/>
            <person name="Zembek L."/>
            <person name="Zhong D."/>
            <person name="Zimmer A."/>
            <person name="Zwirko Z."/>
            <person name="Jaffe D.B."/>
            <person name="Alvarez P."/>
            <person name="Brockman W."/>
            <person name="Butler J."/>
            <person name="Chin C."/>
            <person name="Gnerre S."/>
            <person name="Grabherr M."/>
            <person name="Kleber M."/>
            <person name="Mauceli E."/>
            <person name="MacCallum I."/>
        </authorList>
    </citation>
    <scope>NUCLEOTIDE SEQUENCE [LARGE SCALE GENOMIC DNA]</scope>
    <source>
        <strain evidence="3 4">TSC#14021-0224.01</strain>
    </source>
</reference>
<feature type="transmembrane region" description="Helical" evidence="2">
    <location>
        <begin position="52"/>
        <end position="73"/>
    </location>
</feature>
<dbReference type="PhylomeDB" id="B3N6G7"/>
<dbReference type="AlphaFoldDB" id="B3N6G7"/>
<organism evidence="3 4">
    <name type="scientific">Drosophila erecta</name>
    <name type="common">Fruit fly</name>
    <dbReference type="NCBI Taxonomy" id="7220"/>
    <lineage>
        <taxon>Eukaryota</taxon>
        <taxon>Metazoa</taxon>
        <taxon>Ecdysozoa</taxon>
        <taxon>Arthropoda</taxon>
        <taxon>Hexapoda</taxon>
        <taxon>Insecta</taxon>
        <taxon>Pterygota</taxon>
        <taxon>Neoptera</taxon>
        <taxon>Endopterygota</taxon>
        <taxon>Diptera</taxon>
        <taxon>Brachycera</taxon>
        <taxon>Muscomorpha</taxon>
        <taxon>Ephydroidea</taxon>
        <taxon>Drosophilidae</taxon>
        <taxon>Drosophila</taxon>
        <taxon>Sophophora</taxon>
    </lineage>
</organism>
<feature type="region of interest" description="Disordered" evidence="1">
    <location>
        <begin position="257"/>
        <end position="290"/>
    </location>
</feature>
<feature type="transmembrane region" description="Helical" evidence="2">
    <location>
        <begin position="170"/>
        <end position="189"/>
    </location>
</feature>
<keyword evidence="2" id="KW-0812">Transmembrane</keyword>